<protein>
    <recommendedName>
        <fullName evidence="3">Six-bladed beta-propeller-like protein</fullName>
    </recommendedName>
</protein>
<dbReference type="OrthoDB" id="5233393at2759"/>
<dbReference type="InterPro" id="IPR011042">
    <property type="entry name" value="6-blade_b-propeller_TolB-like"/>
</dbReference>
<dbReference type="InParanoid" id="A0A2P5HT25"/>
<comment type="caution">
    <text evidence="1">The sequence shown here is derived from an EMBL/GenBank/DDBJ whole genome shotgun (WGS) entry which is preliminary data.</text>
</comment>
<proteinExistence type="predicted"/>
<evidence type="ECO:0000313" key="2">
    <source>
        <dbReference type="Proteomes" id="UP000094444"/>
    </source>
</evidence>
<gene>
    <name evidence="1" type="ORF">DHEL01_v208273</name>
</gene>
<dbReference type="PANTHER" id="PTHR42060">
    <property type="entry name" value="NHL REPEAT-CONTAINING PROTEIN-RELATED"/>
    <property type="match status" value="1"/>
</dbReference>
<dbReference type="Gene3D" id="2.120.10.30">
    <property type="entry name" value="TolB, C-terminal domain"/>
    <property type="match status" value="1"/>
</dbReference>
<keyword evidence="2" id="KW-1185">Reference proteome</keyword>
<dbReference type="AlphaFoldDB" id="A0A2P5HT25"/>
<evidence type="ECO:0000313" key="1">
    <source>
        <dbReference type="EMBL" id="POS73335.1"/>
    </source>
</evidence>
<reference evidence="1" key="1">
    <citation type="submission" date="2017-09" db="EMBL/GenBank/DDBJ databases">
        <title>Polyketide synthases of a Diaporthe helianthi virulent isolate.</title>
        <authorList>
            <person name="Baroncelli R."/>
        </authorList>
    </citation>
    <scope>NUCLEOTIDE SEQUENCE [LARGE SCALE GENOMIC DNA]</scope>
    <source>
        <strain evidence="1">7/96</strain>
    </source>
</reference>
<evidence type="ECO:0008006" key="3">
    <source>
        <dbReference type="Google" id="ProtNLM"/>
    </source>
</evidence>
<dbReference type="Proteomes" id="UP000094444">
    <property type="component" value="Unassembled WGS sequence"/>
</dbReference>
<dbReference type="EMBL" id="MAVT02000818">
    <property type="protein sequence ID" value="POS73335.1"/>
    <property type="molecule type" value="Genomic_DNA"/>
</dbReference>
<accession>A0A2P5HT25</accession>
<dbReference type="PANTHER" id="PTHR42060:SF1">
    <property type="entry name" value="NHL REPEAT-CONTAINING PROTEIN"/>
    <property type="match status" value="1"/>
</dbReference>
<dbReference type="SUPFAM" id="SSF63829">
    <property type="entry name" value="Calcium-dependent phosphotriesterase"/>
    <property type="match status" value="1"/>
</dbReference>
<sequence>MPEEEIHLVTQLPQNAWFEGFAIRPNGFILVSRLDEPILYTFDAEDRSAEPQEVHTFEGATSLIQICPLLGRDDEYAVISGTPDIDAMQFYNKNYILWRVAFSSKTDVTISKIADLSDYGFSIGVMPASEHTLLIADTHRNRICALDIATGTNTVLKEDATMAAVDGAPFGLNRLRVAVGFVWFTNTSAGTLCRFPVSIDGPEVTATGPVQVICDTVEHCDGLAMAADASAAWTASVTNDWLWRIDLDKDGDDIITTTSVIKENLYSPTAVEPHYVGDKLRLYVVCNGDREEEMGWIKKDDSPWPDFQNITITESVSVSVTKAE</sequence>
<name>A0A2P5HT25_DIAHE</name>
<dbReference type="InterPro" id="IPR052998">
    <property type="entry name" value="Hetero-Diels-Alderase-like"/>
</dbReference>
<organism evidence="1 2">
    <name type="scientific">Diaporthe helianthi</name>
    <dbReference type="NCBI Taxonomy" id="158607"/>
    <lineage>
        <taxon>Eukaryota</taxon>
        <taxon>Fungi</taxon>
        <taxon>Dikarya</taxon>
        <taxon>Ascomycota</taxon>
        <taxon>Pezizomycotina</taxon>
        <taxon>Sordariomycetes</taxon>
        <taxon>Sordariomycetidae</taxon>
        <taxon>Diaporthales</taxon>
        <taxon>Diaporthaceae</taxon>
        <taxon>Diaporthe</taxon>
    </lineage>
</organism>